<feature type="transmembrane region" description="Helical" evidence="1">
    <location>
        <begin position="117"/>
        <end position="133"/>
    </location>
</feature>
<evidence type="ECO:0000313" key="3">
    <source>
        <dbReference type="Proteomes" id="UP001501455"/>
    </source>
</evidence>
<dbReference type="Proteomes" id="UP001501455">
    <property type="component" value="Unassembled WGS sequence"/>
</dbReference>
<sequence length="134" mass="15113">MSTNIAGDEARNTTLENAIRQELTQGGRLDAREGYRARLLYGNEPLDRTTTVVCVAIGLFLWPVYIYLAYRWVKAADSQVVTLSVDSKGDLHRIPPENRPTLPPGVVSPEKKKRKQIVWLMALAFFLIIVLMTL</sequence>
<organism evidence="2 3">
    <name type="scientific">Streptomyces prasinosporus</name>
    <dbReference type="NCBI Taxonomy" id="68256"/>
    <lineage>
        <taxon>Bacteria</taxon>
        <taxon>Bacillati</taxon>
        <taxon>Actinomycetota</taxon>
        <taxon>Actinomycetes</taxon>
        <taxon>Kitasatosporales</taxon>
        <taxon>Streptomycetaceae</taxon>
        <taxon>Streptomyces</taxon>
        <taxon>Streptomyces albogriseolus group</taxon>
    </lineage>
</organism>
<feature type="transmembrane region" description="Helical" evidence="1">
    <location>
        <begin position="49"/>
        <end position="70"/>
    </location>
</feature>
<keyword evidence="1" id="KW-1133">Transmembrane helix</keyword>
<evidence type="ECO:0000313" key="2">
    <source>
        <dbReference type="EMBL" id="GAA3502731.1"/>
    </source>
</evidence>
<proteinExistence type="predicted"/>
<protein>
    <submittedName>
        <fullName evidence="2">Uncharacterized protein</fullName>
    </submittedName>
</protein>
<gene>
    <name evidence="2" type="ORF">GCM10019016_098400</name>
</gene>
<reference evidence="3" key="1">
    <citation type="journal article" date="2019" name="Int. J. Syst. Evol. Microbiol.">
        <title>The Global Catalogue of Microorganisms (GCM) 10K type strain sequencing project: providing services to taxonomists for standard genome sequencing and annotation.</title>
        <authorList>
            <consortium name="The Broad Institute Genomics Platform"/>
            <consortium name="The Broad Institute Genome Sequencing Center for Infectious Disease"/>
            <person name="Wu L."/>
            <person name="Ma J."/>
        </authorList>
    </citation>
    <scope>NUCLEOTIDE SEQUENCE [LARGE SCALE GENOMIC DNA]</scope>
    <source>
        <strain evidence="3">JCM 4816</strain>
    </source>
</reference>
<keyword evidence="1" id="KW-0472">Membrane</keyword>
<evidence type="ECO:0000256" key="1">
    <source>
        <dbReference type="SAM" id="Phobius"/>
    </source>
</evidence>
<dbReference type="EMBL" id="BAAAXF010000071">
    <property type="protein sequence ID" value="GAA3502731.1"/>
    <property type="molecule type" value="Genomic_DNA"/>
</dbReference>
<keyword evidence="3" id="KW-1185">Reference proteome</keyword>
<accession>A0ABP6U4W0</accession>
<keyword evidence="1" id="KW-0812">Transmembrane</keyword>
<comment type="caution">
    <text evidence="2">The sequence shown here is derived from an EMBL/GenBank/DDBJ whole genome shotgun (WGS) entry which is preliminary data.</text>
</comment>
<name>A0ABP6U4W0_9ACTN</name>